<comment type="function">
    <text evidence="4 5">This protein binds to 23S rRNA in the presence of protein L20.</text>
</comment>
<comment type="caution">
    <text evidence="6">The sequence shown here is derived from an EMBL/GenBank/DDBJ whole genome shotgun (WGS) entry which is preliminary data.</text>
</comment>
<dbReference type="InterPro" id="IPR001787">
    <property type="entry name" value="Ribosomal_bL21"/>
</dbReference>
<sequence length="105" mass="11885">MKFAVVEIAGKQYVVRPGQKIKTEKSPAFEKGGEIKLDKVLLLGDGDKVSVGQPLLEGAEVKAEILGNKRAKKVIVFRYRPKARVRVKRGHRQHYSELLIKDIKY</sequence>
<dbReference type="GO" id="GO:1990904">
    <property type="term" value="C:ribonucleoprotein complex"/>
    <property type="evidence" value="ECO:0007669"/>
    <property type="project" value="UniProtKB-KW"/>
</dbReference>
<dbReference type="GO" id="GO:0005840">
    <property type="term" value="C:ribosome"/>
    <property type="evidence" value="ECO:0007669"/>
    <property type="project" value="UniProtKB-KW"/>
</dbReference>
<comment type="similarity">
    <text evidence="1 4 5">Belongs to the bacterial ribosomal protein bL21 family.</text>
</comment>
<dbReference type="GO" id="GO:0003735">
    <property type="term" value="F:structural constituent of ribosome"/>
    <property type="evidence" value="ECO:0007669"/>
    <property type="project" value="InterPro"/>
</dbReference>
<reference evidence="6 7" key="1">
    <citation type="journal article" date="2016" name="Nat. Commun.">
        <title>Thousands of microbial genomes shed light on interconnected biogeochemical processes in an aquifer system.</title>
        <authorList>
            <person name="Anantharaman K."/>
            <person name="Brown C.T."/>
            <person name="Hug L.A."/>
            <person name="Sharon I."/>
            <person name="Castelle C.J."/>
            <person name="Probst A.J."/>
            <person name="Thomas B.C."/>
            <person name="Singh A."/>
            <person name="Wilkins M.J."/>
            <person name="Karaoz U."/>
            <person name="Brodie E.L."/>
            <person name="Williams K.H."/>
            <person name="Hubbard S.S."/>
            <person name="Banfield J.F."/>
        </authorList>
    </citation>
    <scope>NUCLEOTIDE SEQUENCE [LARGE SCALE GENOMIC DNA]</scope>
</reference>
<gene>
    <name evidence="4" type="primary">rplU</name>
    <name evidence="6" type="ORF">A3J00_00610</name>
</gene>
<accession>A0A1G2EXW6</accession>
<name>A0A1G2EXW6_9BACT</name>
<dbReference type="STRING" id="1801725.A3J00_00610"/>
<dbReference type="AlphaFoldDB" id="A0A1G2EXW6"/>
<dbReference type="GO" id="GO:0019843">
    <property type="term" value="F:rRNA binding"/>
    <property type="evidence" value="ECO:0007669"/>
    <property type="project" value="UniProtKB-UniRule"/>
</dbReference>
<dbReference type="Proteomes" id="UP000178428">
    <property type="component" value="Unassembled WGS sequence"/>
</dbReference>
<evidence type="ECO:0000256" key="5">
    <source>
        <dbReference type="RuleBase" id="RU000562"/>
    </source>
</evidence>
<dbReference type="GO" id="GO:0005737">
    <property type="term" value="C:cytoplasm"/>
    <property type="evidence" value="ECO:0007669"/>
    <property type="project" value="UniProtKB-ARBA"/>
</dbReference>
<evidence type="ECO:0000256" key="4">
    <source>
        <dbReference type="HAMAP-Rule" id="MF_01363"/>
    </source>
</evidence>
<keyword evidence="4 5" id="KW-0699">rRNA-binding</keyword>
<dbReference type="GO" id="GO:0006412">
    <property type="term" value="P:translation"/>
    <property type="evidence" value="ECO:0007669"/>
    <property type="project" value="UniProtKB-UniRule"/>
</dbReference>
<dbReference type="InterPro" id="IPR028909">
    <property type="entry name" value="bL21-like"/>
</dbReference>
<keyword evidence="3 4" id="KW-0687">Ribonucleoprotein</keyword>
<evidence type="ECO:0000313" key="6">
    <source>
        <dbReference type="EMBL" id="OGZ30656.1"/>
    </source>
</evidence>
<evidence type="ECO:0000313" key="7">
    <source>
        <dbReference type="Proteomes" id="UP000178428"/>
    </source>
</evidence>
<dbReference type="PANTHER" id="PTHR21349">
    <property type="entry name" value="50S RIBOSOMAL PROTEIN L21"/>
    <property type="match status" value="1"/>
</dbReference>
<dbReference type="InterPro" id="IPR036164">
    <property type="entry name" value="bL21-like_sf"/>
</dbReference>
<proteinExistence type="inferred from homology"/>
<evidence type="ECO:0000256" key="1">
    <source>
        <dbReference type="ARBA" id="ARBA00008563"/>
    </source>
</evidence>
<evidence type="ECO:0000256" key="2">
    <source>
        <dbReference type="ARBA" id="ARBA00022980"/>
    </source>
</evidence>
<keyword evidence="4 5" id="KW-0694">RNA-binding</keyword>
<comment type="subunit">
    <text evidence="4">Part of the 50S ribosomal subunit. Contacts protein L20.</text>
</comment>
<dbReference type="NCBIfam" id="TIGR00061">
    <property type="entry name" value="L21"/>
    <property type="match status" value="1"/>
</dbReference>
<dbReference type="EMBL" id="MHMR01000017">
    <property type="protein sequence ID" value="OGZ30656.1"/>
    <property type="molecule type" value="Genomic_DNA"/>
</dbReference>
<dbReference type="SUPFAM" id="SSF141091">
    <property type="entry name" value="L21p-like"/>
    <property type="match status" value="1"/>
</dbReference>
<organism evidence="6 7">
    <name type="scientific">Candidatus Niyogibacteria bacterium RIFCSPLOWO2_02_FULL_45_13</name>
    <dbReference type="NCBI Taxonomy" id="1801725"/>
    <lineage>
        <taxon>Bacteria</taxon>
        <taxon>Candidatus Niyogiibacteriota</taxon>
    </lineage>
</organism>
<evidence type="ECO:0000256" key="3">
    <source>
        <dbReference type="ARBA" id="ARBA00023274"/>
    </source>
</evidence>
<dbReference type="Pfam" id="PF00829">
    <property type="entry name" value="Ribosomal_L21p"/>
    <property type="match status" value="1"/>
</dbReference>
<dbReference type="HAMAP" id="MF_01363">
    <property type="entry name" value="Ribosomal_bL21"/>
    <property type="match status" value="1"/>
</dbReference>
<dbReference type="PANTHER" id="PTHR21349:SF0">
    <property type="entry name" value="LARGE RIBOSOMAL SUBUNIT PROTEIN BL21M"/>
    <property type="match status" value="1"/>
</dbReference>
<keyword evidence="2 4" id="KW-0689">Ribosomal protein</keyword>
<protein>
    <recommendedName>
        <fullName evidence="4">Large ribosomal subunit protein bL21</fullName>
    </recommendedName>
</protein>